<dbReference type="OrthoDB" id="46768at2"/>
<keyword evidence="3" id="KW-1185">Reference proteome</keyword>
<dbReference type="PROSITE" id="PS50987">
    <property type="entry name" value="HTH_ARSR_2"/>
    <property type="match status" value="1"/>
</dbReference>
<dbReference type="PANTHER" id="PTHR38600">
    <property type="entry name" value="TRANSCRIPTIONAL REGULATORY PROTEIN"/>
    <property type="match status" value="1"/>
</dbReference>
<dbReference type="InterPro" id="IPR036388">
    <property type="entry name" value="WH-like_DNA-bd_sf"/>
</dbReference>
<dbReference type="Proteomes" id="UP000238220">
    <property type="component" value="Unassembled WGS sequence"/>
</dbReference>
<dbReference type="PRINTS" id="PR00778">
    <property type="entry name" value="HTHARSR"/>
</dbReference>
<dbReference type="PANTHER" id="PTHR38600:SF2">
    <property type="entry name" value="SLL0088 PROTEIN"/>
    <property type="match status" value="1"/>
</dbReference>
<dbReference type="InterPro" id="IPR036390">
    <property type="entry name" value="WH_DNA-bd_sf"/>
</dbReference>
<dbReference type="EMBL" id="PSNW01000002">
    <property type="protein sequence ID" value="PPE75127.1"/>
    <property type="molecule type" value="Genomic_DNA"/>
</dbReference>
<sequence length="118" mass="13384">MNAREAAREDSLDRLFSALSDRNRRAILAQLMQGPATVSEVAEPLQIALPSALKHLAVLETGGFIRSSKEGRVRTLELREDAFRALEHWVAERQRYWHSGFDRLEAQFLSAKKPKNSP</sequence>
<name>A0A2S5TJJ4_9GAMM</name>
<protein>
    <submittedName>
        <fullName evidence="2">Transcriptional regulator</fullName>
    </submittedName>
</protein>
<dbReference type="AlphaFoldDB" id="A0A2S5TJJ4"/>
<dbReference type="InterPro" id="IPR001845">
    <property type="entry name" value="HTH_ArsR_DNA-bd_dom"/>
</dbReference>
<evidence type="ECO:0000259" key="1">
    <source>
        <dbReference type="PROSITE" id="PS50987"/>
    </source>
</evidence>
<dbReference type="GO" id="GO:0003700">
    <property type="term" value="F:DNA-binding transcription factor activity"/>
    <property type="evidence" value="ECO:0007669"/>
    <property type="project" value="InterPro"/>
</dbReference>
<dbReference type="InterPro" id="IPR011991">
    <property type="entry name" value="ArsR-like_HTH"/>
</dbReference>
<dbReference type="CDD" id="cd00090">
    <property type="entry name" value="HTH_ARSR"/>
    <property type="match status" value="1"/>
</dbReference>
<accession>A0A2S5TJJ4</accession>
<dbReference type="RefSeq" id="WP_104229353.1">
    <property type="nucleotide sequence ID" value="NZ_PSNW01000002.1"/>
</dbReference>
<dbReference type="SMART" id="SM00418">
    <property type="entry name" value="HTH_ARSR"/>
    <property type="match status" value="1"/>
</dbReference>
<dbReference type="Pfam" id="PF12840">
    <property type="entry name" value="HTH_20"/>
    <property type="match status" value="1"/>
</dbReference>
<dbReference type="Gene3D" id="1.10.10.10">
    <property type="entry name" value="Winged helix-like DNA-binding domain superfamily/Winged helix DNA-binding domain"/>
    <property type="match status" value="1"/>
</dbReference>
<dbReference type="SUPFAM" id="SSF46785">
    <property type="entry name" value="Winged helix' DNA-binding domain"/>
    <property type="match status" value="1"/>
</dbReference>
<gene>
    <name evidence="2" type="ORF">C3942_05475</name>
</gene>
<evidence type="ECO:0000313" key="2">
    <source>
        <dbReference type="EMBL" id="PPE75127.1"/>
    </source>
</evidence>
<reference evidence="2 3" key="1">
    <citation type="submission" date="2018-02" db="EMBL/GenBank/DDBJ databases">
        <title>Genome sequencing of Solimonas sp. HR-BB.</title>
        <authorList>
            <person name="Lee Y."/>
            <person name="Jeon C.O."/>
        </authorList>
    </citation>
    <scope>NUCLEOTIDE SEQUENCE [LARGE SCALE GENOMIC DNA]</scope>
    <source>
        <strain evidence="2 3">HR-BB</strain>
    </source>
</reference>
<proteinExistence type="predicted"/>
<dbReference type="NCBIfam" id="NF033788">
    <property type="entry name" value="HTH_metalloreg"/>
    <property type="match status" value="1"/>
</dbReference>
<comment type="caution">
    <text evidence="2">The sequence shown here is derived from an EMBL/GenBank/DDBJ whole genome shotgun (WGS) entry which is preliminary data.</text>
</comment>
<evidence type="ECO:0000313" key="3">
    <source>
        <dbReference type="Proteomes" id="UP000238220"/>
    </source>
</evidence>
<feature type="domain" description="HTH arsR-type" evidence="1">
    <location>
        <begin position="4"/>
        <end position="98"/>
    </location>
</feature>
<organism evidence="2 3">
    <name type="scientific">Solimonas fluminis</name>
    <dbReference type="NCBI Taxonomy" id="2086571"/>
    <lineage>
        <taxon>Bacteria</taxon>
        <taxon>Pseudomonadati</taxon>
        <taxon>Pseudomonadota</taxon>
        <taxon>Gammaproteobacteria</taxon>
        <taxon>Nevskiales</taxon>
        <taxon>Nevskiaceae</taxon>
        <taxon>Solimonas</taxon>
    </lineage>
</organism>